<dbReference type="Proteomes" id="UP000808349">
    <property type="component" value="Unassembled WGS sequence"/>
</dbReference>
<keyword evidence="1" id="KW-0732">Signal</keyword>
<comment type="caution">
    <text evidence="3">The sequence shown here is derived from an EMBL/GenBank/DDBJ whole genome shotgun (WGS) entry which is preliminary data.</text>
</comment>
<dbReference type="Pfam" id="PF07593">
    <property type="entry name" value="UnbV_ASPIC"/>
    <property type="match status" value="1"/>
</dbReference>
<sequence length="594" mass="66549">MKQFLLLFLLVCNDANSQIQFNSSRPNPIDSPIENGLSMGVADINGDLFDDIIAFDQGKDLWIGYQTSSKKWIWKSLGRVLTQPSWSLCVGDMDRNGLNDIIIGGDYEGIIIFYQENSGFTKSIIPESKFFTQGSTLSDLNNDGYLDIVVCDDNAKPRIFKNQMNRVFVRDTSLIDFSINPVLDEAGNYSVAIIDIDGDNDQDVYLSKCRGIATDPKDLRRVNRLYINQDGNFIENAKEFNLDDGSQSWTTDFGDIDNDGDLDAIILNHGSSSFLMENIGNKKFVNINGSSGFEIGGTPIQALFRDFDNDGDLDILISGSEAIIFENLGNNKFIKKNHLFGEIGFASFAVGDLNNDGFLDIYSAYPELLNDPRVTSNTLWLNNQNQNHYIDLVLKGEQSNPNAIGAKAWIFVKDKLQMRQLSAGESYGIQNSHSLHFGLSNDTLIDSLIIQWPNGKRSLFQSLNADHRYLVTENNCIKLQNKISIIGTIQFCNGDSVILSSEPNLKNVVWNDNNTDSIRTFKSDQFLFYKANNDDGCPVVSESVLIEVNPIEHPKLNISGEKALCGNQQIELNIDGFKKLTWSTIEYKSKFNFN</sequence>
<name>A0A9D7SCY0_9BACT</name>
<proteinExistence type="predicted"/>
<dbReference type="EMBL" id="JADKFW010000015">
    <property type="protein sequence ID" value="MBK9719121.1"/>
    <property type="molecule type" value="Genomic_DNA"/>
</dbReference>
<evidence type="ECO:0000256" key="1">
    <source>
        <dbReference type="ARBA" id="ARBA00022729"/>
    </source>
</evidence>
<dbReference type="PANTHER" id="PTHR16026">
    <property type="entry name" value="CARTILAGE ACIDIC PROTEIN 1"/>
    <property type="match status" value="1"/>
</dbReference>
<organism evidence="3 4">
    <name type="scientific">Candidatus Defluviibacterium haderslevense</name>
    <dbReference type="NCBI Taxonomy" id="2981993"/>
    <lineage>
        <taxon>Bacteria</taxon>
        <taxon>Pseudomonadati</taxon>
        <taxon>Bacteroidota</taxon>
        <taxon>Saprospiria</taxon>
        <taxon>Saprospirales</taxon>
        <taxon>Saprospiraceae</taxon>
        <taxon>Candidatus Defluviibacterium</taxon>
    </lineage>
</organism>
<dbReference type="InterPro" id="IPR027039">
    <property type="entry name" value="Crtac1"/>
</dbReference>
<dbReference type="InterPro" id="IPR028994">
    <property type="entry name" value="Integrin_alpha_N"/>
</dbReference>
<dbReference type="AlphaFoldDB" id="A0A9D7SCY0"/>
<protein>
    <submittedName>
        <fullName evidence="3">CRTAC1 family protein</fullName>
    </submittedName>
</protein>
<accession>A0A9D7SCY0</accession>
<feature type="domain" description="ASPIC/UnbV" evidence="2">
    <location>
        <begin position="403"/>
        <end position="469"/>
    </location>
</feature>
<reference evidence="3 4" key="1">
    <citation type="submission" date="2020-10" db="EMBL/GenBank/DDBJ databases">
        <title>Connecting structure to function with the recovery of over 1000 high-quality activated sludge metagenome-assembled genomes encoding full-length rRNA genes using long-read sequencing.</title>
        <authorList>
            <person name="Singleton C.M."/>
            <person name="Petriglieri F."/>
            <person name="Kristensen J.M."/>
            <person name="Kirkegaard R.H."/>
            <person name="Michaelsen T.Y."/>
            <person name="Andersen M.H."/>
            <person name="Karst S.M."/>
            <person name="Dueholm M.S."/>
            <person name="Nielsen P.H."/>
            <person name="Albertsen M."/>
        </authorList>
    </citation>
    <scope>NUCLEOTIDE SEQUENCE [LARGE SCALE GENOMIC DNA]</scope>
    <source>
        <strain evidence="3">Ribe_18-Q3-R11-54_BAT3C.373</strain>
    </source>
</reference>
<dbReference type="InterPro" id="IPR013517">
    <property type="entry name" value="FG-GAP"/>
</dbReference>
<evidence type="ECO:0000259" key="2">
    <source>
        <dbReference type="Pfam" id="PF07593"/>
    </source>
</evidence>
<dbReference type="InterPro" id="IPR011519">
    <property type="entry name" value="UnbV_ASPIC"/>
</dbReference>
<dbReference type="SUPFAM" id="SSF69318">
    <property type="entry name" value="Integrin alpha N-terminal domain"/>
    <property type="match status" value="2"/>
</dbReference>
<dbReference type="PANTHER" id="PTHR16026:SF0">
    <property type="entry name" value="CARTILAGE ACIDIC PROTEIN 1"/>
    <property type="match status" value="1"/>
</dbReference>
<gene>
    <name evidence="3" type="ORF">IPO85_16705</name>
</gene>
<evidence type="ECO:0000313" key="3">
    <source>
        <dbReference type="EMBL" id="MBK9719121.1"/>
    </source>
</evidence>
<dbReference type="Pfam" id="PF13517">
    <property type="entry name" value="FG-GAP_3"/>
    <property type="match status" value="2"/>
</dbReference>
<dbReference type="Gene3D" id="2.130.10.130">
    <property type="entry name" value="Integrin alpha, N-terminal"/>
    <property type="match status" value="2"/>
</dbReference>
<evidence type="ECO:0000313" key="4">
    <source>
        <dbReference type="Proteomes" id="UP000808349"/>
    </source>
</evidence>